<keyword evidence="2 10" id="KW-0963">Cytoplasm</keyword>
<protein>
    <recommendedName>
        <fullName evidence="8 10">Phosphate acyltransferase</fullName>
        <ecNumber evidence="8 10">2.3.1.274</ecNumber>
    </recommendedName>
    <alternativeName>
        <fullName evidence="10">Acyl-ACP phosphotransacylase</fullName>
    </alternativeName>
    <alternativeName>
        <fullName evidence="10">Acyl-[acyl-carrier-protein]--phosphate acyltransferase</fullName>
    </alternativeName>
    <alternativeName>
        <fullName evidence="10">Phosphate-acyl-ACP acyltransferase</fullName>
    </alternativeName>
</protein>
<keyword evidence="12" id="KW-1185">Reference proteome</keyword>
<comment type="subcellular location">
    <subcellularLocation>
        <location evidence="10">Cytoplasm</location>
    </subcellularLocation>
    <text evidence="10">Associated with the membrane possibly through PlsY.</text>
</comment>
<dbReference type="InterPro" id="IPR012281">
    <property type="entry name" value="Phospholipid_synth_PlsX-like"/>
</dbReference>
<comment type="similarity">
    <text evidence="10">Belongs to the PlsX family.</text>
</comment>
<evidence type="ECO:0000256" key="9">
    <source>
        <dbReference type="ARBA" id="ARBA00046608"/>
    </source>
</evidence>
<evidence type="ECO:0000256" key="4">
    <source>
        <dbReference type="ARBA" id="ARBA00022679"/>
    </source>
</evidence>
<keyword evidence="4 10" id="KW-0808">Transferase</keyword>
<organism evidence="11 12">
    <name type="scientific">Reyranella soli</name>
    <dbReference type="NCBI Taxonomy" id="1230389"/>
    <lineage>
        <taxon>Bacteria</taxon>
        <taxon>Pseudomonadati</taxon>
        <taxon>Pseudomonadota</taxon>
        <taxon>Alphaproteobacteria</taxon>
        <taxon>Hyphomicrobiales</taxon>
        <taxon>Reyranellaceae</taxon>
        <taxon>Reyranella</taxon>
    </lineage>
</organism>
<dbReference type="GO" id="GO:0008654">
    <property type="term" value="P:phospholipid biosynthetic process"/>
    <property type="evidence" value="ECO:0007669"/>
    <property type="project" value="UniProtKB-KW"/>
</dbReference>
<evidence type="ECO:0000256" key="8">
    <source>
        <dbReference type="ARBA" id="ARBA00024069"/>
    </source>
</evidence>
<dbReference type="PANTHER" id="PTHR30100">
    <property type="entry name" value="FATTY ACID/PHOSPHOLIPID SYNTHESIS PROTEIN PLSX"/>
    <property type="match status" value="1"/>
</dbReference>
<keyword evidence="3 10" id="KW-0444">Lipid biosynthesis</keyword>
<dbReference type="Proteomes" id="UP000321058">
    <property type="component" value="Unassembled WGS sequence"/>
</dbReference>
<dbReference type="PIRSF" id="PIRSF002465">
    <property type="entry name" value="Phsphlp_syn_PlsX"/>
    <property type="match status" value="1"/>
</dbReference>
<accession>A0A512NEE8</accession>
<dbReference type="AlphaFoldDB" id="A0A512NEE8"/>
<proteinExistence type="inferred from homology"/>
<evidence type="ECO:0000256" key="6">
    <source>
        <dbReference type="ARBA" id="ARBA00023209"/>
    </source>
</evidence>
<dbReference type="GO" id="GO:0005737">
    <property type="term" value="C:cytoplasm"/>
    <property type="evidence" value="ECO:0007669"/>
    <property type="project" value="UniProtKB-SubCell"/>
</dbReference>
<dbReference type="SUPFAM" id="SSF53659">
    <property type="entry name" value="Isocitrate/Isopropylmalate dehydrogenase-like"/>
    <property type="match status" value="1"/>
</dbReference>
<sequence>MSADKIVLALDGMGGDHAPEVVVNGADIARERYPGTSFLLFGDPARLKPLVDKRKGLAKVLEIVPAEDAVLAEDKPSFALRRRRKSSMWLAVDAVAQGRADTVVSAGNTGALLAISMFAMRMVEGAHRPALASFLPTARGETVMLDLGANLECDAENLAEFAVMGSVFAQVLLGLDKPKVGLLNVGSEELKGHEELRQAAAWLRRNGSPVDCHGFIEGNDIGTGNIDVVVTDGFTGNVALKAIEGTAKLYTQFVRDAFRTSTFAKIGYLFASGAWVKLRKRVDPRRYNGGVFLGLDGVCVKSHGGTDALGFAYAIGVAVDLVRYEYKNKLVEGLGKLHQVISTAEAPTTPALQASGGGE</sequence>
<dbReference type="EC" id="2.3.1.274" evidence="8 10"/>
<dbReference type="UniPathway" id="UPA00085"/>
<dbReference type="HAMAP" id="MF_00019">
    <property type="entry name" value="PlsX"/>
    <property type="match status" value="1"/>
</dbReference>
<keyword evidence="11" id="KW-0012">Acyltransferase</keyword>
<dbReference type="Gene3D" id="3.40.718.10">
    <property type="entry name" value="Isopropylmalate Dehydrogenase"/>
    <property type="match status" value="1"/>
</dbReference>
<gene>
    <name evidence="10 11" type="primary">plsX</name>
    <name evidence="11" type="ORF">RSO01_44800</name>
</gene>
<comment type="function">
    <text evidence="10">Catalyzes the reversible formation of acyl-phosphate (acyl-PO(4)) from acyl-[acyl-carrier-protein] (acyl-ACP). This enzyme utilizes acyl-ACP as fatty acyl donor, but not acyl-CoA.</text>
</comment>
<comment type="caution">
    <text evidence="11">The sequence shown here is derived from an EMBL/GenBank/DDBJ whole genome shotgun (WGS) entry which is preliminary data.</text>
</comment>
<dbReference type="GO" id="GO:0043811">
    <property type="term" value="F:phosphate:acyl-[acyl carrier protein] acyltransferase activity"/>
    <property type="evidence" value="ECO:0007669"/>
    <property type="project" value="UniProtKB-UniRule"/>
</dbReference>
<keyword evidence="6 10" id="KW-0594">Phospholipid biosynthesis</keyword>
<dbReference type="PANTHER" id="PTHR30100:SF1">
    <property type="entry name" value="PHOSPHATE ACYLTRANSFERASE"/>
    <property type="match status" value="1"/>
</dbReference>
<dbReference type="InterPro" id="IPR003664">
    <property type="entry name" value="FA_synthesis"/>
</dbReference>
<dbReference type="RefSeq" id="WP_246158673.1">
    <property type="nucleotide sequence ID" value="NZ_BKAJ01000077.1"/>
</dbReference>
<comment type="pathway">
    <text evidence="10">Lipid metabolism; phospholipid metabolism.</text>
</comment>
<evidence type="ECO:0000256" key="3">
    <source>
        <dbReference type="ARBA" id="ARBA00022516"/>
    </source>
</evidence>
<keyword evidence="5 10" id="KW-0443">Lipid metabolism</keyword>
<dbReference type="GO" id="GO:0006633">
    <property type="term" value="P:fatty acid biosynthetic process"/>
    <property type="evidence" value="ECO:0007669"/>
    <property type="project" value="UniProtKB-UniRule"/>
</dbReference>
<dbReference type="Pfam" id="PF02504">
    <property type="entry name" value="FA_synthesis"/>
    <property type="match status" value="1"/>
</dbReference>
<evidence type="ECO:0000256" key="10">
    <source>
        <dbReference type="HAMAP-Rule" id="MF_00019"/>
    </source>
</evidence>
<keyword evidence="7 10" id="KW-1208">Phospholipid metabolism</keyword>
<dbReference type="NCBIfam" id="TIGR00182">
    <property type="entry name" value="plsX"/>
    <property type="match status" value="1"/>
</dbReference>
<dbReference type="EMBL" id="BKAJ01000077">
    <property type="protein sequence ID" value="GEP57314.1"/>
    <property type="molecule type" value="Genomic_DNA"/>
</dbReference>
<comment type="catalytic activity">
    <reaction evidence="1 10">
        <text>a fatty acyl-[ACP] + phosphate = an acyl phosphate + holo-[ACP]</text>
        <dbReference type="Rhea" id="RHEA:42292"/>
        <dbReference type="Rhea" id="RHEA-COMP:9685"/>
        <dbReference type="Rhea" id="RHEA-COMP:14125"/>
        <dbReference type="ChEBI" id="CHEBI:43474"/>
        <dbReference type="ChEBI" id="CHEBI:59918"/>
        <dbReference type="ChEBI" id="CHEBI:64479"/>
        <dbReference type="ChEBI" id="CHEBI:138651"/>
        <dbReference type="EC" id="2.3.1.274"/>
    </reaction>
</comment>
<evidence type="ECO:0000256" key="1">
    <source>
        <dbReference type="ARBA" id="ARBA00001232"/>
    </source>
</evidence>
<evidence type="ECO:0000256" key="7">
    <source>
        <dbReference type="ARBA" id="ARBA00023264"/>
    </source>
</evidence>
<evidence type="ECO:0000313" key="11">
    <source>
        <dbReference type="EMBL" id="GEP57314.1"/>
    </source>
</evidence>
<evidence type="ECO:0000313" key="12">
    <source>
        <dbReference type="Proteomes" id="UP000321058"/>
    </source>
</evidence>
<comment type="subunit">
    <text evidence="9 10">Homodimer. Probably interacts with PlsY.</text>
</comment>
<reference evidence="11 12" key="1">
    <citation type="submission" date="2019-07" db="EMBL/GenBank/DDBJ databases">
        <title>Whole genome shotgun sequence of Reyranella soli NBRC 108950.</title>
        <authorList>
            <person name="Hosoyama A."/>
            <person name="Uohara A."/>
            <person name="Ohji S."/>
            <person name="Ichikawa N."/>
        </authorList>
    </citation>
    <scope>NUCLEOTIDE SEQUENCE [LARGE SCALE GENOMIC DNA]</scope>
    <source>
        <strain evidence="11 12">NBRC 108950</strain>
    </source>
</reference>
<name>A0A512NEE8_9HYPH</name>
<evidence type="ECO:0000256" key="2">
    <source>
        <dbReference type="ARBA" id="ARBA00022490"/>
    </source>
</evidence>
<evidence type="ECO:0000256" key="5">
    <source>
        <dbReference type="ARBA" id="ARBA00023098"/>
    </source>
</evidence>